<reference evidence="2" key="1">
    <citation type="journal article" date="2023" name="Front. Plant Sci.">
        <title>Chromosomal-level genome assembly of Melastoma candidum provides insights into trichome evolution.</title>
        <authorList>
            <person name="Zhong Y."/>
            <person name="Wu W."/>
            <person name="Sun C."/>
            <person name="Zou P."/>
            <person name="Liu Y."/>
            <person name="Dai S."/>
            <person name="Zhou R."/>
        </authorList>
    </citation>
    <scope>NUCLEOTIDE SEQUENCE [LARGE SCALE GENOMIC DNA]</scope>
</reference>
<gene>
    <name evidence="1" type="ORF">MLD38_014127</name>
</gene>
<protein>
    <submittedName>
        <fullName evidence="1">Uncharacterized protein</fullName>
    </submittedName>
</protein>
<comment type="caution">
    <text evidence="1">The sequence shown here is derived from an EMBL/GenBank/DDBJ whole genome shotgun (WGS) entry which is preliminary data.</text>
</comment>
<dbReference type="EMBL" id="CM042883">
    <property type="protein sequence ID" value="KAI4376358.1"/>
    <property type="molecule type" value="Genomic_DNA"/>
</dbReference>
<organism evidence="1 2">
    <name type="scientific">Melastoma candidum</name>
    <dbReference type="NCBI Taxonomy" id="119954"/>
    <lineage>
        <taxon>Eukaryota</taxon>
        <taxon>Viridiplantae</taxon>
        <taxon>Streptophyta</taxon>
        <taxon>Embryophyta</taxon>
        <taxon>Tracheophyta</taxon>
        <taxon>Spermatophyta</taxon>
        <taxon>Magnoliopsida</taxon>
        <taxon>eudicotyledons</taxon>
        <taxon>Gunneridae</taxon>
        <taxon>Pentapetalae</taxon>
        <taxon>rosids</taxon>
        <taxon>malvids</taxon>
        <taxon>Myrtales</taxon>
        <taxon>Melastomataceae</taxon>
        <taxon>Melastomatoideae</taxon>
        <taxon>Melastomateae</taxon>
        <taxon>Melastoma</taxon>
    </lineage>
</organism>
<evidence type="ECO:0000313" key="2">
    <source>
        <dbReference type="Proteomes" id="UP001057402"/>
    </source>
</evidence>
<keyword evidence="2" id="KW-1185">Reference proteome</keyword>
<name>A0ACB9RCY7_9MYRT</name>
<accession>A0ACB9RCY7</accession>
<evidence type="ECO:0000313" key="1">
    <source>
        <dbReference type="EMBL" id="KAI4376358.1"/>
    </source>
</evidence>
<proteinExistence type="predicted"/>
<sequence>MWFVEEAGVKSFSSGGCMDFCCCCACVGLFEGEGFLGNVGIVQRIGILFLLFPFFFSFGALPEKTRFPVLSGQKLMVLMTLGLELLLPLNFVVVVFGIAFFPLCIRLYLLFNLLFAFLVGSACSA</sequence>
<dbReference type="Proteomes" id="UP001057402">
    <property type="component" value="Chromosome 4"/>
</dbReference>